<dbReference type="InterPro" id="IPR050098">
    <property type="entry name" value="TFPI/VKTCI-like"/>
</dbReference>
<feature type="compositionally biased region" description="Basic and acidic residues" evidence="2">
    <location>
        <begin position="263"/>
        <end position="278"/>
    </location>
</feature>
<evidence type="ECO:0000313" key="4">
    <source>
        <dbReference type="EMBL" id="KAJ8306858.1"/>
    </source>
</evidence>
<feature type="compositionally biased region" description="Basic residues" evidence="2">
    <location>
        <begin position="197"/>
        <end position="227"/>
    </location>
</feature>
<gene>
    <name evidence="4" type="ORF">KUTeg_014942</name>
</gene>
<feature type="domain" description="BPTI/Kunitz inhibitor" evidence="3">
    <location>
        <begin position="62"/>
        <end position="112"/>
    </location>
</feature>
<dbReference type="PANTHER" id="PTHR10083:SF374">
    <property type="entry name" value="BPTI_KUNITZ INHIBITOR DOMAIN-CONTAINING PROTEIN"/>
    <property type="match status" value="1"/>
</dbReference>
<dbReference type="PANTHER" id="PTHR10083">
    <property type="entry name" value="KUNITZ-TYPE PROTEASE INHIBITOR-RELATED"/>
    <property type="match status" value="1"/>
</dbReference>
<evidence type="ECO:0000256" key="2">
    <source>
        <dbReference type="SAM" id="MobiDB-lite"/>
    </source>
</evidence>
<feature type="compositionally biased region" description="Basic and acidic residues" evidence="2">
    <location>
        <begin position="228"/>
        <end position="247"/>
    </location>
</feature>
<dbReference type="EMBL" id="JARBDR010000793">
    <property type="protein sequence ID" value="KAJ8306858.1"/>
    <property type="molecule type" value="Genomic_DNA"/>
</dbReference>
<evidence type="ECO:0000313" key="5">
    <source>
        <dbReference type="Proteomes" id="UP001217089"/>
    </source>
</evidence>
<evidence type="ECO:0000256" key="1">
    <source>
        <dbReference type="ARBA" id="ARBA00023157"/>
    </source>
</evidence>
<dbReference type="Pfam" id="PF00014">
    <property type="entry name" value="Kunitz_BPTI"/>
    <property type="match status" value="1"/>
</dbReference>
<comment type="caution">
    <text evidence="4">The sequence shown here is derived from an EMBL/GenBank/DDBJ whole genome shotgun (WGS) entry which is preliminary data.</text>
</comment>
<dbReference type="PROSITE" id="PS00280">
    <property type="entry name" value="BPTI_KUNITZ_1"/>
    <property type="match status" value="1"/>
</dbReference>
<accession>A0ABQ9ENN8</accession>
<proteinExistence type="predicted"/>
<dbReference type="Proteomes" id="UP001217089">
    <property type="component" value="Unassembled WGS sequence"/>
</dbReference>
<dbReference type="SUPFAM" id="SSF57362">
    <property type="entry name" value="BPTI-like"/>
    <property type="match status" value="1"/>
</dbReference>
<feature type="compositionally biased region" description="Basic and acidic residues" evidence="2">
    <location>
        <begin position="153"/>
        <end position="163"/>
    </location>
</feature>
<dbReference type="InterPro" id="IPR036880">
    <property type="entry name" value="Kunitz_BPTI_sf"/>
</dbReference>
<keyword evidence="5" id="KW-1185">Reference proteome</keyword>
<feature type="compositionally biased region" description="Basic residues" evidence="2">
    <location>
        <begin position="164"/>
        <end position="190"/>
    </location>
</feature>
<feature type="region of interest" description="Disordered" evidence="2">
    <location>
        <begin position="261"/>
        <end position="306"/>
    </location>
</feature>
<reference evidence="4 5" key="1">
    <citation type="submission" date="2022-12" db="EMBL/GenBank/DDBJ databases">
        <title>Chromosome-level genome of Tegillarca granosa.</title>
        <authorList>
            <person name="Kim J."/>
        </authorList>
    </citation>
    <scope>NUCLEOTIDE SEQUENCE [LARGE SCALE GENOMIC DNA]</scope>
    <source>
        <strain evidence="4">Teg-2019</strain>
        <tissue evidence="4">Adductor muscle</tissue>
    </source>
</reference>
<dbReference type="PROSITE" id="PS50279">
    <property type="entry name" value="BPTI_KUNITZ_2"/>
    <property type="match status" value="1"/>
</dbReference>
<dbReference type="CDD" id="cd00109">
    <property type="entry name" value="Kunitz-type"/>
    <property type="match status" value="1"/>
</dbReference>
<evidence type="ECO:0000259" key="3">
    <source>
        <dbReference type="PROSITE" id="PS50279"/>
    </source>
</evidence>
<name>A0ABQ9ENN8_TEGGR</name>
<dbReference type="SMART" id="SM00131">
    <property type="entry name" value="KU"/>
    <property type="match status" value="1"/>
</dbReference>
<protein>
    <recommendedName>
        <fullName evidence="3">BPTI/Kunitz inhibitor domain-containing protein</fullName>
    </recommendedName>
</protein>
<dbReference type="InterPro" id="IPR002223">
    <property type="entry name" value="Kunitz_BPTI"/>
</dbReference>
<dbReference type="PRINTS" id="PR00759">
    <property type="entry name" value="BASICPTASE"/>
</dbReference>
<keyword evidence="1" id="KW-1015">Disulfide bond</keyword>
<feature type="region of interest" description="Disordered" evidence="2">
    <location>
        <begin position="142"/>
        <end position="247"/>
    </location>
</feature>
<sequence length="306" mass="36614">MCQVVQGNTLTFGKHVERQCLENGKKCDPEYRCAIQHLQWPMNMSFPVCVPRKHFPVKMHICELPPEAGNCGARFMRWYYNRFSRKCTLFKYQGCNGNMNNFKTRAECQASCYHRNTLQNDAYHDPRALAVSRPQIVSEPEYITGYNQVSTRSRKESNRERDRTKKTKRLKKLRRRRKRKGLLNKKRRREGKNTRDRRGKKRRHRKRNKKNKKRKNRKKKNKKRKNQRQKEFEVTEGGTDFHNEKKFTPSTITVIPQIKKKQYHEDEIKKNQLEDKSEKNHKKGMTLLSILDPKTPTPTTPSIIQR</sequence>
<dbReference type="InterPro" id="IPR020901">
    <property type="entry name" value="Prtase_inh_Kunz-CS"/>
</dbReference>
<organism evidence="4 5">
    <name type="scientific">Tegillarca granosa</name>
    <name type="common">Malaysian cockle</name>
    <name type="synonym">Anadara granosa</name>
    <dbReference type="NCBI Taxonomy" id="220873"/>
    <lineage>
        <taxon>Eukaryota</taxon>
        <taxon>Metazoa</taxon>
        <taxon>Spiralia</taxon>
        <taxon>Lophotrochozoa</taxon>
        <taxon>Mollusca</taxon>
        <taxon>Bivalvia</taxon>
        <taxon>Autobranchia</taxon>
        <taxon>Pteriomorphia</taxon>
        <taxon>Arcoida</taxon>
        <taxon>Arcoidea</taxon>
        <taxon>Arcidae</taxon>
        <taxon>Tegillarca</taxon>
    </lineage>
</organism>
<dbReference type="Gene3D" id="4.10.410.10">
    <property type="entry name" value="Pancreatic trypsin inhibitor Kunitz domain"/>
    <property type="match status" value="1"/>
</dbReference>